<dbReference type="eggNOG" id="COG2205">
    <property type="taxonomic scope" value="Bacteria"/>
</dbReference>
<evidence type="ECO:0000313" key="14">
    <source>
        <dbReference type="EMBL" id="BAJ25969.1"/>
    </source>
</evidence>
<dbReference type="PROSITE" id="PS50885">
    <property type="entry name" value="HAMP"/>
    <property type="match status" value="1"/>
</dbReference>
<dbReference type="InterPro" id="IPR036097">
    <property type="entry name" value="HisK_dim/P_sf"/>
</dbReference>
<feature type="compositionally biased region" description="Gly residues" evidence="10">
    <location>
        <begin position="62"/>
        <end position="80"/>
    </location>
</feature>
<evidence type="ECO:0000256" key="5">
    <source>
        <dbReference type="ARBA" id="ARBA00022679"/>
    </source>
</evidence>
<dbReference type="SMART" id="SM00304">
    <property type="entry name" value="HAMP"/>
    <property type="match status" value="2"/>
</dbReference>
<feature type="transmembrane region" description="Helical" evidence="11">
    <location>
        <begin position="6"/>
        <end position="29"/>
    </location>
</feature>
<dbReference type="EC" id="2.7.13.3" evidence="3"/>
<dbReference type="InterPro" id="IPR005467">
    <property type="entry name" value="His_kinase_dom"/>
</dbReference>
<feature type="region of interest" description="Disordered" evidence="10">
    <location>
        <begin position="58"/>
        <end position="81"/>
    </location>
</feature>
<keyword evidence="8 11" id="KW-1133">Transmembrane helix</keyword>
<evidence type="ECO:0000256" key="6">
    <source>
        <dbReference type="ARBA" id="ARBA00022692"/>
    </source>
</evidence>
<evidence type="ECO:0000259" key="12">
    <source>
        <dbReference type="PROSITE" id="PS50109"/>
    </source>
</evidence>
<feature type="domain" description="Histidine kinase" evidence="12">
    <location>
        <begin position="229"/>
        <end position="421"/>
    </location>
</feature>
<dbReference type="SUPFAM" id="SSF55874">
    <property type="entry name" value="ATPase domain of HSP90 chaperone/DNA topoisomerase II/histidine kinase"/>
    <property type="match status" value="1"/>
</dbReference>
<feature type="transmembrane region" description="Helical" evidence="11">
    <location>
        <begin position="150"/>
        <end position="167"/>
    </location>
</feature>
<name>E4N438_KITSK</name>
<evidence type="ECO:0000256" key="8">
    <source>
        <dbReference type="ARBA" id="ARBA00022989"/>
    </source>
</evidence>
<evidence type="ECO:0000313" key="15">
    <source>
        <dbReference type="Proteomes" id="UP000007076"/>
    </source>
</evidence>
<comment type="subcellular location">
    <subcellularLocation>
        <location evidence="2">Cell membrane</location>
    </subcellularLocation>
</comment>
<keyword evidence="15" id="KW-1185">Reference proteome</keyword>
<evidence type="ECO:0000256" key="2">
    <source>
        <dbReference type="ARBA" id="ARBA00004236"/>
    </source>
</evidence>
<evidence type="ECO:0000256" key="1">
    <source>
        <dbReference type="ARBA" id="ARBA00000085"/>
    </source>
</evidence>
<feature type="domain" description="HAMP" evidence="13">
    <location>
        <begin position="168"/>
        <end position="221"/>
    </location>
</feature>
<dbReference type="CDD" id="cd00082">
    <property type="entry name" value="HisKA"/>
    <property type="match status" value="1"/>
</dbReference>
<evidence type="ECO:0000256" key="11">
    <source>
        <dbReference type="SAM" id="Phobius"/>
    </source>
</evidence>
<dbReference type="InterPro" id="IPR050428">
    <property type="entry name" value="TCS_sensor_his_kinase"/>
</dbReference>
<dbReference type="InterPro" id="IPR036890">
    <property type="entry name" value="HATPase_C_sf"/>
</dbReference>
<keyword evidence="9" id="KW-0902">Two-component regulatory system</keyword>
<dbReference type="Pfam" id="PF02518">
    <property type="entry name" value="HATPase_c"/>
    <property type="match status" value="1"/>
</dbReference>
<evidence type="ECO:0000256" key="10">
    <source>
        <dbReference type="SAM" id="MobiDB-lite"/>
    </source>
</evidence>
<dbReference type="SUPFAM" id="SSF47384">
    <property type="entry name" value="Homodimeric domain of signal transducing histidine kinase"/>
    <property type="match status" value="1"/>
</dbReference>
<protein>
    <recommendedName>
        <fullName evidence="3">histidine kinase</fullName>
        <ecNumber evidence="3">2.7.13.3</ecNumber>
    </recommendedName>
</protein>
<dbReference type="STRING" id="452652.KSE_01180"/>
<keyword evidence="4" id="KW-0597">Phosphoprotein</keyword>
<feature type="region of interest" description="Disordered" evidence="10">
    <location>
        <begin position="415"/>
        <end position="452"/>
    </location>
</feature>
<proteinExistence type="predicted"/>
<dbReference type="RefSeq" id="WP_014133290.1">
    <property type="nucleotide sequence ID" value="NC_016109.1"/>
</dbReference>
<comment type="catalytic activity">
    <reaction evidence="1">
        <text>ATP + protein L-histidine = ADP + protein N-phospho-L-histidine.</text>
        <dbReference type="EC" id="2.7.13.3"/>
    </reaction>
</comment>
<dbReference type="PANTHER" id="PTHR45436:SF5">
    <property type="entry name" value="SENSOR HISTIDINE KINASE TRCS"/>
    <property type="match status" value="1"/>
</dbReference>
<feature type="compositionally biased region" description="Acidic residues" evidence="10">
    <location>
        <begin position="421"/>
        <end position="433"/>
    </location>
</feature>
<evidence type="ECO:0000256" key="7">
    <source>
        <dbReference type="ARBA" id="ARBA00022777"/>
    </source>
</evidence>
<dbReference type="KEGG" id="ksk:KSE_01180"/>
<dbReference type="PANTHER" id="PTHR45436">
    <property type="entry name" value="SENSOR HISTIDINE KINASE YKOH"/>
    <property type="match status" value="1"/>
</dbReference>
<dbReference type="Pfam" id="PF00512">
    <property type="entry name" value="HisKA"/>
    <property type="match status" value="1"/>
</dbReference>
<reference evidence="14 15" key="1">
    <citation type="journal article" date="2010" name="DNA Res.">
        <title>Genome sequence of Kitasatospora setae NBRC 14216T: an evolutionary snapshot of the family Streptomycetaceae.</title>
        <authorList>
            <person name="Ichikawa N."/>
            <person name="Oguchi A."/>
            <person name="Ikeda H."/>
            <person name="Ishikawa J."/>
            <person name="Kitani S."/>
            <person name="Watanabe Y."/>
            <person name="Nakamura S."/>
            <person name="Katano Y."/>
            <person name="Kishi E."/>
            <person name="Sasagawa M."/>
            <person name="Ankai A."/>
            <person name="Fukui S."/>
            <person name="Hashimoto Y."/>
            <person name="Kamata S."/>
            <person name="Otoguro M."/>
            <person name="Tanikawa S."/>
            <person name="Nihira T."/>
            <person name="Horinouchi S."/>
            <person name="Ohnishi Y."/>
            <person name="Hayakawa M."/>
            <person name="Kuzuyama T."/>
            <person name="Arisawa A."/>
            <person name="Nomoto F."/>
            <person name="Miura H."/>
            <person name="Takahashi Y."/>
            <person name="Fujita N."/>
        </authorList>
    </citation>
    <scope>NUCLEOTIDE SEQUENCE [LARGE SCALE GENOMIC DNA]</scope>
    <source>
        <strain evidence="15">ATCC 33774 / DSM 43861 / JCM 3304 / KCC A-0304 / NBRC 14216 / KM-6054</strain>
    </source>
</reference>
<keyword evidence="5" id="KW-0808">Transferase</keyword>
<dbReference type="InterPro" id="IPR003660">
    <property type="entry name" value="HAMP_dom"/>
</dbReference>
<dbReference type="InterPro" id="IPR003594">
    <property type="entry name" value="HATPase_dom"/>
</dbReference>
<feature type="compositionally biased region" description="Basic and acidic residues" evidence="10">
    <location>
        <begin position="441"/>
        <end position="452"/>
    </location>
</feature>
<dbReference type="InterPro" id="IPR003661">
    <property type="entry name" value="HisK_dim/P_dom"/>
</dbReference>
<evidence type="ECO:0000259" key="13">
    <source>
        <dbReference type="PROSITE" id="PS50885"/>
    </source>
</evidence>
<dbReference type="HOGENOM" id="CLU_000445_89_4_11"/>
<keyword evidence="6 11" id="KW-0812">Transmembrane</keyword>
<evidence type="ECO:0000256" key="9">
    <source>
        <dbReference type="ARBA" id="ARBA00023012"/>
    </source>
</evidence>
<dbReference type="CDD" id="cd06225">
    <property type="entry name" value="HAMP"/>
    <property type="match status" value="1"/>
</dbReference>
<evidence type="ECO:0000256" key="3">
    <source>
        <dbReference type="ARBA" id="ARBA00012438"/>
    </source>
</evidence>
<dbReference type="Gene3D" id="1.10.287.130">
    <property type="match status" value="1"/>
</dbReference>
<keyword evidence="11" id="KW-0472">Membrane</keyword>
<accession>E4N438</accession>
<dbReference type="AlphaFoldDB" id="E4N438"/>
<dbReference type="EMBL" id="AP010968">
    <property type="protein sequence ID" value="BAJ25969.1"/>
    <property type="molecule type" value="Genomic_DNA"/>
</dbReference>
<dbReference type="SUPFAM" id="SSF158472">
    <property type="entry name" value="HAMP domain-like"/>
    <property type="match status" value="1"/>
</dbReference>
<gene>
    <name evidence="14" type="primary">cseC</name>
    <name evidence="14" type="ordered locus">KSE_01180</name>
</gene>
<evidence type="ECO:0000256" key="4">
    <source>
        <dbReference type="ARBA" id="ARBA00022553"/>
    </source>
</evidence>
<dbReference type="SMART" id="SM00387">
    <property type="entry name" value="HATPase_c"/>
    <property type="match status" value="1"/>
</dbReference>
<sequence>MDPRSLRWRVAALVTLATVAMALGMGVLVHRTTEERSMALARSGAVRELQTAVERFQRAAGNGTGNGAEGSRGDGSGPGDRGYYVGGEVPDALTARLGAGPDPVTWYDERTPVRPRMWAASVVDGQPVAVSTELTLDDLSRKALDRHMRYAALATLAVVVPATLLAAEPALRRLRRAAGTAGRVRRGDLGARSGGRPGRDEIGELSAAVDHMADALAERLRAEQRFTADVAHELRTPLAGLVTAASLLPEGEATELVRGRVRVLHRLVEDLLEISRLDAGVEEAEAYPVPLGEVVADSVRRTGLRARVEVLGEPVVRTDPRRLDRIVANLVANAHRHGTAPVRVDVEGTRVVVRDDGPGYPTLLLAHGPQRFRTGTAERGHGHGLGLTIAIGQARVIGARLVLANAAEGGAVATLLLPETTGDEPEDEPEDGPGDGPQNGPEHRPEDRPEEG</sequence>
<dbReference type="PROSITE" id="PS50109">
    <property type="entry name" value="HIS_KIN"/>
    <property type="match status" value="1"/>
</dbReference>
<dbReference type="SMART" id="SM00388">
    <property type="entry name" value="HisKA"/>
    <property type="match status" value="1"/>
</dbReference>
<keyword evidence="7 14" id="KW-0418">Kinase</keyword>
<organism evidence="14 15">
    <name type="scientific">Kitasatospora setae (strain ATCC 33774 / DSM 43861 / JCM 3304 / KCC A-0304 / NBRC 14216 / KM-6054)</name>
    <name type="common">Streptomyces setae</name>
    <dbReference type="NCBI Taxonomy" id="452652"/>
    <lineage>
        <taxon>Bacteria</taxon>
        <taxon>Bacillati</taxon>
        <taxon>Actinomycetota</taxon>
        <taxon>Actinomycetes</taxon>
        <taxon>Kitasatosporales</taxon>
        <taxon>Streptomycetaceae</taxon>
        <taxon>Kitasatospora</taxon>
    </lineage>
</organism>
<dbReference type="Proteomes" id="UP000007076">
    <property type="component" value="Chromosome"/>
</dbReference>
<dbReference type="GO" id="GO:0000155">
    <property type="term" value="F:phosphorelay sensor kinase activity"/>
    <property type="evidence" value="ECO:0007669"/>
    <property type="project" value="InterPro"/>
</dbReference>
<dbReference type="GO" id="GO:0005886">
    <property type="term" value="C:plasma membrane"/>
    <property type="evidence" value="ECO:0007669"/>
    <property type="project" value="UniProtKB-SubCell"/>
</dbReference>
<dbReference type="Gene3D" id="6.10.340.10">
    <property type="match status" value="1"/>
</dbReference>
<dbReference type="Gene3D" id="3.30.565.10">
    <property type="entry name" value="Histidine kinase-like ATPase, C-terminal domain"/>
    <property type="match status" value="1"/>
</dbReference>
<dbReference type="Pfam" id="PF00672">
    <property type="entry name" value="HAMP"/>
    <property type="match status" value="1"/>
</dbReference>
<dbReference type="PATRIC" id="fig|452652.3.peg.109"/>